<evidence type="ECO:0000313" key="1">
    <source>
        <dbReference type="EMBL" id="RVW24968.1"/>
    </source>
</evidence>
<reference evidence="1 2" key="1">
    <citation type="journal article" date="2018" name="PLoS Genet.">
        <title>Population sequencing reveals clonal diversity and ancestral inbreeding in the grapevine cultivar Chardonnay.</title>
        <authorList>
            <person name="Roach M.J."/>
            <person name="Johnson D.L."/>
            <person name="Bohlmann J."/>
            <person name="van Vuuren H.J."/>
            <person name="Jones S.J."/>
            <person name="Pretorius I.S."/>
            <person name="Schmidt S.A."/>
            <person name="Borneman A.R."/>
        </authorList>
    </citation>
    <scope>NUCLEOTIDE SEQUENCE [LARGE SCALE GENOMIC DNA]</scope>
    <source>
        <strain evidence="2">cv. Chardonnay</strain>
        <tissue evidence="1">Leaf</tissue>
    </source>
</reference>
<dbReference type="AlphaFoldDB" id="A0A438CP60"/>
<gene>
    <name evidence="1" type="ORF">CK203_117447</name>
</gene>
<evidence type="ECO:0000313" key="2">
    <source>
        <dbReference type="Proteomes" id="UP000288805"/>
    </source>
</evidence>
<sequence>MKNPSFGALHSPLPSLAIGFQANQRCKKENQMKKSNNRHFRMAMRKFRGGAAAGLNPWMSISYHLQAIGRWFKVRITLNGQYLGELRGIILEKSRGFSTWIRFGDSSLRCLLEGVEVCCRKERLGKVVKNWENERKRFRLKKCANEAGRYILCYGRNLEPKRFCLVFPEGRRILRGWVLLVDKLCSLGIVLPTKDKVGSGITAIVGSATLGVSGSANAREGGAEVGVGNDGNGKGKGNGKRVVDSVRNNELLRAQDSCQRVVVKFGPVVHEITVTGRLNRVRAPVVESSCLERRLIEAILSVVSLAKEREKFRAYESLLEKASRLEGGGVSIDLEEGTKKYDGRALLAKDVERVLEEEKMSVLGLWINGSFVKLCHCLGMPTEGFEGEFRCF</sequence>
<evidence type="ECO:0008006" key="3">
    <source>
        <dbReference type="Google" id="ProtNLM"/>
    </source>
</evidence>
<name>A0A438CP60_VITVI</name>
<protein>
    <recommendedName>
        <fullName evidence="3">DUF4283 domain-containing protein</fullName>
    </recommendedName>
</protein>
<dbReference type="Proteomes" id="UP000288805">
    <property type="component" value="Unassembled WGS sequence"/>
</dbReference>
<proteinExistence type="predicted"/>
<comment type="caution">
    <text evidence="1">The sequence shown here is derived from an EMBL/GenBank/DDBJ whole genome shotgun (WGS) entry which is preliminary data.</text>
</comment>
<dbReference type="EMBL" id="QGNW01002157">
    <property type="protein sequence ID" value="RVW24968.1"/>
    <property type="molecule type" value="Genomic_DNA"/>
</dbReference>
<organism evidence="1 2">
    <name type="scientific">Vitis vinifera</name>
    <name type="common">Grape</name>
    <dbReference type="NCBI Taxonomy" id="29760"/>
    <lineage>
        <taxon>Eukaryota</taxon>
        <taxon>Viridiplantae</taxon>
        <taxon>Streptophyta</taxon>
        <taxon>Embryophyta</taxon>
        <taxon>Tracheophyta</taxon>
        <taxon>Spermatophyta</taxon>
        <taxon>Magnoliopsida</taxon>
        <taxon>eudicotyledons</taxon>
        <taxon>Gunneridae</taxon>
        <taxon>Pentapetalae</taxon>
        <taxon>rosids</taxon>
        <taxon>Vitales</taxon>
        <taxon>Vitaceae</taxon>
        <taxon>Viteae</taxon>
        <taxon>Vitis</taxon>
    </lineage>
</organism>
<accession>A0A438CP60</accession>